<evidence type="ECO:0000313" key="2">
    <source>
        <dbReference type="Proteomes" id="UP000642920"/>
    </source>
</evidence>
<keyword evidence="2" id="KW-1185">Reference proteome</keyword>
<sequence length="94" mass="10857">MKEKIMTLHPEGKQGVNISKRKYELVKEFIIATLSKNESITFKQLTVLANQELNEAFDGKVTWYLVTVKLDLEARAIIERIPNSSPQELRLLKK</sequence>
<protein>
    <submittedName>
        <fullName evidence="1">Uncharacterized protein</fullName>
    </submittedName>
</protein>
<proteinExistence type="predicted"/>
<dbReference type="InterPro" id="IPR054233">
    <property type="entry name" value="DUF6958"/>
</dbReference>
<reference evidence="1" key="1">
    <citation type="submission" date="2021-01" db="EMBL/GenBank/DDBJ databases">
        <title>Marivirga sp. nov., isolated from intertidal surface sediments.</title>
        <authorList>
            <person name="Zhang M."/>
        </authorList>
    </citation>
    <scope>NUCLEOTIDE SEQUENCE</scope>
    <source>
        <strain evidence="1">SM1354</strain>
    </source>
</reference>
<dbReference type="Pfam" id="PF22278">
    <property type="entry name" value="DUF6958"/>
    <property type="match status" value="1"/>
</dbReference>
<dbReference type="EMBL" id="JAERQG010000004">
    <property type="protein sequence ID" value="MBL0766528.1"/>
    <property type="molecule type" value="Genomic_DNA"/>
</dbReference>
<dbReference type="Proteomes" id="UP000642920">
    <property type="component" value="Unassembled WGS sequence"/>
</dbReference>
<dbReference type="AlphaFoldDB" id="A0A937AN17"/>
<gene>
    <name evidence="1" type="ORF">JKP34_14770</name>
</gene>
<evidence type="ECO:0000313" key="1">
    <source>
        <dbReference type="EMBL" id="MBL0766528.1"/>
    </source>
</evidence>
<accession>A0A937AN17</accession>
<dbReference type="RefSeq" id="WP_201923187.1">
    <property type="nucleotide sequence ID" value="NZ_JAERQG010000004.1"/>
</dbReference>
<comment type="caution">
    <text evidence="1">The sequence shown here is derived from an EMBL/GenBank/DDBJ whole genome shotgun (WGS) entry which is preliminary data.</text>
</comment>
<name>A0A937AN17_9BACT</name>
<organism evidence="1 2">
    <name type="scientific">Marivirga atlantica</name>
    <dbReference type="NCBI Taxonomy" id="1548457"/>
    <lineage>
        <taxon>Bacteria</taxon>
        <taxon>Pseudomonadati</taxon>
        <taxon>Bacteroidota</taxon>
        <taxon>Cytophagia</taxon>
        <taxon>Cytophagales</taxon>
        <taxon>Marivirgaceae</taxon>
        <taxon>Marivirga</taxon>
    </lineage>
</organism>